<gene>
    <name evidence="3" type="ORF">GSONMT00009904001</name>
</gene>
<evidence type="ECO:0000313" key="4">
    <source>
        <dbReference type="Proteomes" id="UP000193380"/>
    </source>
</evidence>
<evidence type="ECO:0000256" key="1">
    <source>
        <dbReference type="SAM" id="MobiDB-lite"/>
    </source>
</evidence>
<keyword evidence="2" id="KW-0472">Membrane</keyword>
<feature type="region of interest" description="Disordered" evidence="1">
    <location>
        <begin position="488"/>
        <end position="524"/>
    </location>
</feature>
<proteinExistence type="predicted"/>
<evidence type="ECO:0000313" key="3">
    <source>
        <dbReference type="EMBL" id="CDQ76713.1"/>
    </source>
</evidence>
<organism evidence="3 4">
    <name type="scientific">Oncorhynchus mykiss</name>
    <name type="common">Rainbow trout</name>
    <name type="synonym">Salmo gairdneri</name>
    <dbReference type="NCBI Taxonomy" id="8022"/>
    <lineage>
        <taxon>Eukaryota</taxon>
        <taxon>Metazoa</taxon>
        <taxon>Chordata</taxon>
        <taxon>Craniata</taxon>
        <taxon>Vertebrata</taxon>
        <taxon>Euteleostomi</taxon>
        <taxon>Actinopterygii</taxon>
        <taxon>Neopterygii</taxon>
        <taxon>Teleostei</taxon>
        <taxon>Protacanthopterygii</taxon>
        <taxon>Salmoniformes</taxon>
        <taxon>Salmonidae</taxon>
        <taxon>Salmoninae</taxon>
        <taxon>Oncorhynchus</taxon>
    </lineage>
</organism>
<keyword evidence="2" id="KW-0812">Transmembrane</keyword>
<dbReference type="AlphaFoldDB" id="A0A060XAU4"/>
<evidence type="ECO:0000256" key="2">
    <source>
        <dbReference type="SAM" id="Phobius"/>
    </source>
</evidence>
<accession>A0A060XAU4</accession>
<reference evidence="3 4" key="1">
    <citation type="journal article" date="2014" name="Nat. Commun.">
        <title>The rainbow trout genome provides novel insights into evolution after whole-genome duplication in vertebrates.</title>
        <authorList>
            <person name="Berthelot C."/>
            <person name="Brunet F."/>
            <person name="Chalopin D."/>
            <person name="Juanchich A."/>
            <person name="Bernard M."/>
            <person name="Noel B."/>
            <person name="Bento P."/>
            <person name="Da Silva C."/>
            <person name="Labadie K."/>
            <person name="Alberti A."/>
            <person name="Aury J.M."/>
            <person name="Louis A."/>
            <person name="Dehais P."/>
            <person name="Bardou P."/>
            <person name="Montfort J."/>
            <person name="Klopp C."/>
            <person name="Cabau C."/>
            <person name="Gaspin C."/>
            <person name="Thorgaard G.H."/>
            <person name="Boussaha M."/>
            <person name="Quillet E."/>
            <person name="Guyomard R."/>
            <person name="Galiana D."/>
            <person name="Bobe J."/>
            <person name="Volff J.N."/>
            <person name="Genet C."/>
            <person name="Wincker P."/>
            <person name="Jaillon O."/>
            <person name="Roest Crollius H."/>
            <person name="Guiguen Y."/>
        </authorList>
    </citation>
    <scope>NUCLEOTIDE SEQUENCE [LARGE SCALE GENOMIC DNA]</scope>
</reference>
<protein>
    <submittedName>
        <fullName evidence="3">Uncharacterized protein</fullName>
    </submittedName>
</protein>
<dbReference type="STRING" id="8022.A0A060XAU4"/>
<sequence>MVGIRRLPGPKNSAEMTYYAQLNGAPITGTTAAKTLSTLDSQTMALTLGYFVLLQADPVVKVPPANLWIMAVLTPVALVMVVVAMVTAILCKRNRVIFKTGAFRSFKPRSKTSYRREGSYHHQHVQGFDYAKKHIGHQQGEETVSVTKETLVLGLPVRDAPLSLDRKVHQDGTASKRPPSADIIHKGMISLFSLDYQDTFGFVCGNTLSQGKCTKNMTVLDRLHRICLNLLMLTGLQFAWVLPIPRIAIERRICNEKLVIHECVIAVPQNEYSLLSSLYPILISFPTNWSFDQSHQILSHQIFVIADLIGQKNSYCLSSHLSFEFPMHKNAHSNTLEEMVQTNQRLDFFFTDPTQNIRHCQLSNRSPLSLADLDPLGLFSAIFTAAMLEVHCSADLGSNSTVSLSNALSQLLFQSPFGWTPGLIQTGISKATNTGPLLLSLGFCSVMIIQQNAFERILSIITGEKNKQGVNTQWCIGFRFTQLPDMGVGPPPPLIPSRPGPPTGTSMRLSSPDVSLKPRVSEASEMQSQHNGAPYLPLNRAPFPAVTVDQSMTSYSGNPMTGVYAISANRPGYSDYFVMPPPASYGSPSWMSYPPEPEDIPHQWNETVNTNPCHLETIC</sequence>
<name>A0A060XAU4_ONCMY</name>
<feature type="compositionally biased region" description="Pro residues" evidence="1">
    <location>
        <begin position="489"/>
        <end position="502"/>
    </location>
</feature>
<dbReference type="PaxDb" id="8022-A0A060XAU4"/>
<dbReference type="Pfam" id="PF12877">
    <property type="entry name" value="KIAA1549"/>
    <property type="match status" value="1"/>
</dbReference>
<dbReference type="Proteomes" id="UP000193380">
    <property type="component" value="Chromosome 1"/>
</dbReference>
<dbReference type="EMBL" id="FR905166">
    <property type="protein sequence ID" value="CDQ76713.1"/>
    <property type="molecule type" value="Genomic_DNA"/>
</dbReference>
<keyword evidence="2" id="KW-1133">Transmembrane helix</keyword>
<feature type="transmembrane region" description="Helical" evidence="2">
    <location>
        <begin position="226"/>
        <end position="244"/>
    </location>
</feature>
<feature type="transmembrane region" description="Helical" evidence="2">
    <location>
        <begin position="67"/>
        <end position="91"/>
    </location>
</feature>
<dbReference type="PANTHER" id="PTHR21590:SF3">
    <property type="entry name" value="UPF0606 PROTEIN KIAA1549L"/>
    <property type="match status" value="1"/>
</dbReference>
<dbReference type="PANTHER" id="PTHR21590">
    <property type="entry name" value="SEA DOMAIN-CONTAINING PROTEIN"/>
    <property type="match status" value="1"/>
</dbReference>
<dbReference type="InterPro" id="IPR024606">
    <property type="entry name" value="KIAA1549"/>
</dbReference>